<dbReference type="InterPro" id="IPR019775">
    <property type="entry name" value="WD40_repeat_CS"/>
</dbReference>
<dbReference type="CDD" id="cd00030">
    <property type="entry name" value="C2"/>
    <property type="match status" value="1"/>
</dbReference>
<dbReference type="PROSITE" id="PS50082">
    <property type="entry name" value="WD_REPEATS_2"/>
    <property type="match status" value="14"/>
</dbReference>
<dbReference type="CDD" id="cd00200">
    <property type="entry name" value="WD40"/>
    <property type="match status" value="2"/>
</dbReference>
<dbReference type="PROSITE" id="PS00678">
    <property type="entry name" value="WD_REPEATS_1"/>
    <property type="match status" value="11"/>
</dbReference>
<dbReference type="Pfam" id="PF00400">
    <property type="entry name" value="WD40"/>
    <property type="match status" value="14"/>
</dbReference>
<dbReference type="InParanoid" id="A0A0C3G6D7"/>
<reference evidence="6 7" key="1">
    <citation type="submission" date="2014-04" db="EMBL/GenBank/DDBJ databases">
        <authorList>
            <consortium name="DOE Joint Genome Institute"/>
            <person name="Kuo A."/>
            <person name="Tarkka M."/>
            <person name="Buscot F."/>
            <person name="Kohler A."/>
            <person name="Nagy L.G."/>
            <person name="Floudas D."/>
            <person name="Copeland A."/>
            <person name="Barry K.W."/>
            <person name="Cichocki N."/>
            <person name="Veneault-Fourrey C."/>
            <person name="LaButti K."/>
            <person name="Lindquist E.A."/>
            <person name="Lipzen A."/>
            <person name="Lundell T."/>
            <person name="Morin E."/>
            <person name="Murat C."/>
            <person name="Sun H."/>
            <person name="Tunlid A."/>
            <person name="Henrissat B."/>
            <person name="Grigoriev I.V."/>
            <person name="Hibbett D.S."/>
            <person name="Martin F."/>
            <person name="Nordberg H.P."/>
            <person name="Cantor M.N."/>
            <person name="Hua S.X."/>
        </authorList>
    </citation>
    <scope>NUCLEOTIDE SEQUENCE [LARGE SCALE GENOMIC DNA]</scope>
    <source>
        <strain evidence="6 7">F 1598</strain>
    </source>
</reference>
<dbReference type="InterPro" id="IPR056884">
    <property type="entry name" value="NPHP3-like_N"/>
</dbReference>
<dbReference type="OrthoDB" id="163438at2759"/>
<feature type="repeat" description="WD" evidence="3">
    <location>
        <begin position="1135"/>
        <end position="1176"/>
    </location>
</feature>
<evidence type="ECO:0000313" key="6">
    <source>
        <dbReference type="EMBL" id="KIM87374.1"/>
    </source>
</evidence>
<evidence type="ECO:0000313" key="7">
    <source>
        <dbReference type="Proteomes" id="UP000054166"/>
    </source>
</evidence>
<keyword evidence="1 3" id="KW-0853">WD repeat</keyword>
<dbReference type="SUPFAM" id="SSF52540">
    <property type="entry name" value="P-loop containing nucleoside triphosphate hydrolases"/>
    <property type="match status" value="1"/>
</dbReference>
<proteinExistence type="predicted"/>
<dbReference type="InterPro" id="IPR035892">
    <property type="entry name" value="C2_domain_sf"/>
</dbReference>
<feature type="repeat" description="WD" evidence="3">
    <location>
        <begin position="1348"/>
        <end position="1389"/>
    </location>
</feature>
<evidence type="ECO:0000256" key="3">
    <source>
        <dbReference type="PROSITE-ProRule" id="PRU00221"/>
    </source>
</evidence>
<feature type="repeat" description="WD" evidence="3">
    <location>
        <begin position="1092"/>
        <end position="1133"/>
    </location>
</feature>
<evidence type="ECO:0000256" key="1">
    <source>
        <dbReference type="ARBA" id="ARBA00022574"/>
    </source>
</evidence>
<feature type="domain" description="C2" evidence="4">
    <location>
        <begin position="15"/>
        <end position="97"/>
    </location>
</feature>
<feature type="repeat" description="WD" evidence="3">
    <location>
        <begin position="1391"/>
        <end position="1432"/>
    </location>
</feature>
<keyword evidence="2" id="KW-0677">Repeat</keyword>
<feature type="repeat" description="WD" evidence="3">
    <location>
        <begin position="1049"/>
        <end position="1090"/>
    </location>
</feature>
<dbReference type="Proteomes" id="UP000054166">
    <property type="component" value="Unassembled WGS sequence"/>
</dbReference>
<feature type="repeat" description="WD" evidence="3">
    <location>
        <begin position="1178"/>
        <end position="1214"/>
    </location>
</feature>
<feature type="repeat" description="WD" evidence="3">
    <location>
        <begin position="1305"/>
        <end position="1346"/>
    </location>
</feature>
<dbReference type="PANTHER" id="PTHR22847:SF637">
    <property type="entry name" value="WD REPEAT DOMAIN 5B"/>
    <property type="match status" value="1"/>
</dbReference>
<dbReference type="SUPFAM" id="SSF50978">
    <property type="entry name" value="WD40 repeat-like"/>
    <property type="match status" value="2"/>
</dbReference>
<protein>
    <submittedName>
        <fullName evidence="6">Uncharacterized protein</fullName>
    </submittedName>
</protein>
<organism evidence="6 7">
    <name type="scientific">Piloderma croceum (strain F 1598)</name>
    <dbReference type="NCBI Taxonomy" id="765440"/>
    <lineage>
        <taxon>Eukaryota</taxon>
        <taxon>Fungi</taxon>
        <taxon>Dikarya</taxon>
        <taxon>Basidiomycota</taxon>
        <taxon>Agaricomycotina</taxon>
        <taxon>Agaricomycetes</taxon>
        <taxon>Agaricomycetidae</taxon>
        <taxon>Atheliales</taxon>
        <taxon>Atheliaceae</taxon>
        <taxon>Piloderma</taxon>
    </lineage>
</organism>
<evidence type="ECO:0000256" key="2">
    <source>
        <dbReference type="ARBA" id="ARBA00022737"/>
    </source>
</evidence>
<feature type="repeat" description="WD" evidence="3">
    <location>
        <begin position="1262"/>
        <end position="1303"/>
    </location>
</feature>
<dbReference type="Pfam" id="PF00168">
    <property type="entry name" value="C2"/>
    <property type="match status" value="1"/>
</dbReference>
<dbReference type="SUPFAM" id="SSF49562">
    <property type="entry name" value="C2 domain (Calcium/lipid-binding domain, CaLB)"/>
    <property type="match status" value="1"/>
</dbReference>
<dbReference type="PANTHER" id="PTHR22847">
    <property type="entry name" value="WD40 REPEAT PROTEIN"/>
    <property type="match status" value="1"/>
</dbReference>
<dbReference type="InterPro" id="IPR001680">
    <property type="entry name" value="WD40_rpt"/>
</dbReference>
<accession>A0A0C3G6D7</accession>
<dbReference type="GO" id="GO:0005634">
    <property type="term" value="C:nucleus"/>
    <property type="evidence" value="ECO:0007669"/>
    <property type="project" value="TreeGrafter"/>
</dbReference>
<dbReference type="STRING" id="765440.A0A0C3G6D7"/>
<feature type="repeat" description="WD" evidence="3">
    <location>
        <begin position="1006"/>
        <end position="1047"/>
    </location>
</feature>
<dbReference type="Pfam" id="PF24883">
    <property type="entry name" value="NPHP3_N"/>
    <property type="match status" value="1"/>
</dbReference>
<dbReference type="EMBL" id="KN832979">
    <property type="protein sequence ID" value="KIM87374.1"/>
    <property type="molecule type" value="Genomic_DNA"/>
</dbReference>
<dbReference type="GO" id="GO:1990234">
    <property type="term" value="C:transferase complex"/>
    <property type="evidence" value="ECO:0007669"/>
    <property type="project" value="UniProtKB-ARBA"/>
</dbReference>
<dbReference type="PROSITE" id="PS50294">
    <property type="entry name" value="WD_REPEATS_REGION"/>
    <property type="match status" value="14"/>
</dbReference>
<feature type="domain" description="Nephrocystin 3-like N-terminal" evidence="5">
    <location>
        <begin position="377"/>
        <end position="536"/>
    </location>
</feature>
<dbReference type="InterPro" id="IPR036322">
    <property type="entry name" value="WD40_repeat_dom_sf"/>
</dbReference>
<dbReference type="Gene3D" id="2.130.10.10">
    <property type="entry name" value="YVTN repeat-like/Quinoprotein amine dehydrogenase"/>
    <property type="match status" value="7"/>
</dbReference>
<feature type="repeat" description="WD" evidence="3">
    <location>
        <begin position="1221"/>
        <end position="1262"/>
    </location>
</feature>
<dbReference type="PRINTS" id="PR00320">
    <property type="entry name" value="GPROTEINBRPT"/>
</dbReference>
<dbReference type="InterPro" id="IPR015943">
    <property type="entry name" value="WD40/YVTN_repeat-like_dom_sf"/>
</dbReference>
<dbReference type="InterPro" id="IPR027417">
    <property type="entry name" value="P-loop_NTPase"/>
</dbReference>
<dbReference type="HOGENOM" id="CLU_000288_6_3_1"/>
<dbReference type="SMART" id="SM00320">
    <property type="entry name" value="WD40"/>
    <property type="match status" value="14"/>
</dbReference>
<dbReference type="Gene3D" id="3.40.50.300">
    <property type="entry name" value="P-loop containing nucleotide triphosphate hydrolases"/>
    <property type="match status" value="1"/>
</dbReference>
<feature type="repeat" description="WD" evidence="3">
    <location>
        <begin position="963"/>
        <end position="1004"/>
    </location>
</feature>
<name>A0A0C3G6D7_PILCF</name>
<evidence type="ECO:0000259" key="5">
    <source>
        <dbReference type="Pfam" id="PF24883"/>
    </source>
</evidence>
<evidence type="ECO:0000259" key="4">
    <source>
        <dbReference type="Pfam" id="PF00168"/>
    </source>
</evidence>
<dbReference type="InterPro" id="IPR020472">
    <property type="entry name" value="WD40_PAC1"/>
</dbReference>
<keyword evidence="7" id="KW-1185">Reference proteome</keyword>
<feature type="repeat" description="WD" evidence="3">
    <location>
        <begin position="1434"/>
        <end position="1475"/>
    </location>
</feature>
<sequence>MSNASAAISPTILVTINDLKGRKLPKVGTIKRLGKFYVDLVVDGHLKHKTSSAKGDTALWTRNFHFGSDILRSSMLECRVYAKHQIGSDDFIGGTKDMIESLLAEGPVITRELYKHDALGNQHKTQIILEFMISAMPMASDAGLNMEEAVAQGKDALDHMKLMSSSFEPIQGASVTVVTNISSLSDVWAPLLQKVKLFTKFVDTIAQVHPYANMAWSILSAINKTILAQVDRDNFLIRLVEIMDDAYSFVKEAEPTKTIESHRAIIELMAQQTTECAYFIRDYATNKNFWERALRNSFMSDVDSKITQYTDKFKELKMAFQDRAILQTEIIVSRIFGNLECLVVDFDLGDMPYAKGARFDPDKGCLLGTRETIIGEIVHWVNSPNGDDAARVFFLSGVAGSGKSAIAHNIAKLFDQQKRLGSSYCFDRADQVNRRPNNLLSTIALDIADLDHHWKSCLGNAVKGNRSLRTTLSATEQFKKFILEPARALTTVGPILVVVDALDESAEESSRKALLNALAKGISDLPSNFRMLITARPEPDIVDAFDGNQHIFCKYMNTIDEASNETDITLFIETQLSHIGSLELEWPNKLWCRMLTQSSGGLFQWASTACRAIKEGKRSLYPTERLSRFMSSARGLDGLYSEVLRQAFDADDDTVMSRFKLLMGRILATKEPLSVSAHSELRGDDDPAGLVELILPSLASLLSGVNQQHVPVRALHASFFDFLTDRNRSKSYFVDPSQHSHSLMLSSLRVMESGLRFNICNLETSHVRNTDVPDLAARVENTILPHLSYGCRFWADHLITTAYDTEILSKLRDFFHHRFLYWLEVLSLLKKINVASRMLRSMLEWNQNDDDIMSLVTDAKKFVSAFGSPISQSAPHIYLSALPFAPKSSQVAKHYLPLFPKTLYLKTGKVVDWPAIIVALEGHTSWVNSVVFSHDGRHIVSGSSDYTIRVWDAETGETVVGPLEGHTNLVNSVAFSQDNKYIVSGSSDSTIRVWDAETGEAVASPLEGHTGSVNSIAFSHDGKRIVSGSCDQTIRVWDAETGETVVGPLEGHTDLVNSVAFSHNSKLIVSGSRDKTIQVWDAETGEAIARPLEGHTHSIFSIAFSHDSKHIVSGSYDHTIRVWDAKTGEAIVGPLVGHTDSVNSVAFSHDSKLIVSGSSDQTIQIWNAQTGEAVVGSLIGHNGAVSSVAFSHDGKHIVSGSYDNTIRVWDTETGGTFLGPIMGHHYPVKSVAFSHNSMCVVSGSRDKTIRVWDTETGELIVEKGHTDYVNSVAFSHDGKCIVSGSSDHTVHVWDAETGEAVGRPLEGHTDSVNSVAFSHNSKLIVSGSRDQTIRVWDVETGKTIVGPLRGHSDLVNSVTFSHDDKCIVSGSSDHTIRVWDAEMGETVVGPLEGHTDSVNSVAFSQDSKCIVSGSSDHTIRIWVTETGTAVAGPIEGHTGSVNSVAFSHDCKWIVSGSKDQTIRVWDAETRETIVGPLEGHFHWVTSVAFSHDAKHIVSGSWDNTIRVFSVIDDDPPNEFKDGSRLESGWILNHSSAILFWIPPWNRRGLYWPRNSLVIVRDHPTQVDLQNFVYGTSWQECKA</sequence>
<gene>
    <name evidence="6" type="ORF">PILCRDRAFT_814882</name>
</gene>
<reference evidence="7" key="2">
    <citation type="submission" date="2015-01" db="EMBL/GenBank/DDBJ databases">
        <title>Evolutionary Origins and Diversification of the Mycorrhizal Mutualists.</title>
        <authorList>
            <consortium name="DOE Joint Genome Institute"/>
            <consortium name="Mycorrhizal Genomics Consortium"/>
            <person name="Kohler A."/>
            <person name="Kuo A."/>
            <person name="Nagy L.G."/>
            <person name="Floudas D."/>
            <person name="Copeland A."/>
            <person name="Barry K.W."/>
            <person name="Cichocki N."/>
            <person name="Veneault-Fourrey C."/>
            <person name="LaButti K."/>
            <person name="Lindquist E.A."/>
            <person name="Lipzen A."/>
            <person name="Lundell T."/>
            <person name="Morin E."/>
            <person name="Murat C."/>
            <person name="Riley R."/>
            <person name="Ohm R."/>
            <person name="Sun H."/>
            <person name="Tunlid A."/>
            <person name="Henrissat B."/>
            <person name="Grigoriev I.V."/>
            <person name="Hibbett D.S."/>
            <person name="Martin F."/>
        </authorList>
    </citation>
    <scope>NUCLEOTIDE SEQUENCE [LARGE SCALE GENOMIC DNA]</scope>
    <source>
        <strain evidence="7">F 1598</strain>
    </source>
</reference>
<feature type="repeat" description="WD" evidence="3">
    <location>
        <begin position="920"/>
        <end position="961"/>
    </location>
</feature>
<dbReference type="InterPro" id="IPR000008">
    <property type="entry name" value="C2_dom"/>
</dbReference>
<feature type="repeat" description="WD" evidence="3">
    <location>
        <begin position="1477"/>
        <end position="1510"/>
    </location>
</feature>